<evidence type="ECO:0000256" key="1">
    <source>
        <dbReference type="SAM" id="MobiDB-lite"/>
    </source>
</evidence>
<dbReference type="AlphaFoldDB" id="A0AB39M130"/>
<feature type="compositionally biased region" description="Basic and acidic residues" evidence="1">
    <location>
        <begin position="1"/>
        <end position="10"/>
    </location>
</feature>
<name>A0AB39M130_9ACTN</name>
<sequence length="62" mass="6764">MAQKPQDYHLTEPPAEPSAEPGCPDCLFLSVTRENARSRGDHSAVSDANVALRRHRAEVHAA</sequence>
<dbReference type="RefSeq" id="WP_369186626.1">
    <property type="nucleotide sequence ID" value="NZ_CP163431.1"/>
</dbReference>
<feature type="region of interest" description="Disordered" evidence="1">
    <location>
        <begin position="1"/>
        <end position="23"/>
    </location>
</feature>
<gene>
    <name evidence="2" type="ORF">AB5J58_04810</name>
</gene>
<reference evidence="2" key="1">
    <citation type="submission" date="2024-07" db="EMBL/GenBank/DDBJ databases">
        <authorList>
            <person name="Yu S.T."/>
        </authorList>
    </citation>
    <scope>NUCLEOTIDE SEQUENCE</scope>
    <source>
        <strain evidence="2">R08</strain>
    </source>
</reference>
<dbReference type="EMBL" id="CP163431">
    <property type="protein sequence ID" value="XDP99541.1"/>
    <property type="molecule type" value="Genomic_DNA"/>
</dbReference>
<proteinExistence type="predicted"/>
<evidence type="ECO:0000313" key="2">
    <source>
        <dbReference type="EMBL" id="XDP99541.1"/>
    </source>
</evidence>
<accession>A0AB39M130</accession>
<protein>
    <submittedName>
        <fullName evidence="2">Uncharacterized protein</fullName>
    </submittedName>
</protein>
<organism evidence="2">
    <name type="scientific">Streptomyces sp. R08</name>
    <dbReference type="NCBI Taxonomy" id="3238624"/>
    <lineage>
        <taxon>Bacteria</taxon>
        <taxon>Bacillati</taxon>
        <taxon>Actinomycetota</taxon>
        <taxon>Actinomycetes</taxon>
        <taxon>Kitasatosporales</taxon>
        <taxon>Streptomycetaceae</taxon>
        <taxon>Streptomyces</taxon>
    </lineage>
</organism>